<dbReference type="EMBL" id="HACG01051584">
    <property type="protein sequence ID" value="CEK98455.1"/>
    <property type="molecule type" value="Transcribed_RNA"/>
</dbReference>
<organism evidence="2">
    <name type="scientific">Arion vulgaris</name>
    <dbReference type="NCBI Taxonomy" id="1028688"/>
    <lineage>
        <taxon>Eukaryota</taxon>
        <taxon>Metazoa</taxon>
        <taxon>Spiralia</taxon>
        <taxon>Lophotrochozoa</taxon>
        <taxon>Mollusca</taxon>
        <taxon>Gastropoda</taxon>
        <taxon>Heterobranchia</taxon>
        <taxon>Euthyneura</taxon>
        <taxon>Panpulmonata</taxon>
        <taxon>Eupulmonata</taxon>
        <taxon>Stylommatophora</taxon>
        <taxon>Helicina</taxon>
        <taxon>Arionoidea</taxon>
        <taxon>Arionidae</taxon>
        <taxon>Arion</taxon>
    </lineage>
</organism>
<feature type="non-terminal residue" evidence="2">
    <location>
        <position position="80"/>
    </location>
</feature>
<accession>A0A0B7C226</accession>
<feature type="compositionally biased region" description="Polar residues" evidence="1">
    <location>
        <begin position="63"/>
        <end position="80"/>
    </location>
</feature>
<gene>
    <name evidence="2" type="primary">ORF218757</name>
</gene>
<name>A0A0B7C226_9EUPU</name>
<evidence type="ECO:0000256" key="1">
    <source>
        <dbReference type="SAM" id="MobiDB-lite"/>
    </source>
</evidence>
<proteinExistence type="predicted"/>
<feature type="region of interest" description="Disordered" evidence="1">
    <location>
        <begin position="38"/>
        <end position="80"/>
    </location>
</feature>
<dbReference type="AlphaFoldDB" id="A0A0B7C226"/>
<evidence type="ECO:0000313" key="2">
    <source>
        <dbReference type="EMBL" id="CEK98455.1"/>
    </source>
</evidence>
<sequence>TDLKLVKEAPLDENESTKALAIAASDESLVADEDSNDLFLSSLSPSPPPRQSNARPVPRRPAYSQSQRHTEQYMKQFQSP</sequence>
<protein>
    <submittedName>
        <fullName evidence="2">Uncharacterized protein</fullName>
    </submittedName>
</protein>
<reference evidence="2" key="1">
    <citation type="submission" date="2014-12" db="EMBL/GenBank/DDBJ databases">
        <title>Insight into the proteome of Arion vulgaris.</title>
        <authorList>
            <person name="Aradska J."/>
            <person name="Bulat T."/>
            <person name="Smidak R."/>
            <person name="Sarate P."/>
            <person name="Gangsoo J."/>
            <person name="Sialana F."/>
            <person name="Bilban M."/>
            <person name="Lubec G."/>
        </authorList>
    </citation>
    <scope>NUCLEOTIDE SEQUENCE</scope>
    <source>
        <tissue evidence="2">Skin</tissue>
    </source>
</reference>
<feature type="non-terminal residue" evidence="2">
    <location>
        <position position="1"/>
    </location>
</feature>